<sequence>MAHLPPGTFQPTSKELVPTLRPLDDRSEDAIIAHILSHRLVTRQKNIWAFWDNGWEAMRPWTRRNVLDWVRRLGPDWDVRVLDRVEGSPRNIAHFVDVEMLPETFWRMEGRNAGQRVSNMARVLLLYIHGGVWLDVGGILTRSLDDLWDRIADPEDPTEFIGMSSRLNDKVLEDRPLGNTVLATAKGNQFAGLWHAVYAEMFKDRTTSRDIRLHPLVAHLVPYELPEGFPIDISVEDMGDYLGHFHAAGRLFALIDPSIGWDGPEFFSKHLKLINADEIFRHNLLTSFDGERQSTLLALPRVEPVDCGEPEQAAAEEFVETCLAQSLCIKLSQGIYPRPVQLATLWDRPENEGADIVPGTWVEYLRWASVHLEQARDLRLLSEEQMARRRPKRAWRAGLLDIVDSATAQVDLRGPLMQSL</sequence>
<dbReference type="Proteomes" id="UP000077266">
    <property type="component" value="Unassembled WGS sequence"/>
</dbReference>
<dbReference type="InterPro" id="IPR008441">
    <property type="entry name" value="AfumC-like_glycosyl_Trfase"/>
</dbReference>
<reference evidence="1 2" key="1">
    <citation type="journal article" date="2016" name="Mol. Biol. Evol.">
        <title>Comparative Genomics of Early-Diverging Mushroom-Forming Fungi Provides Insights into the Origins of Lignocellulose Decay Capabilities.</title>
        <authorList>
            <person name="Nagy L.G."/>
            <person name="Riley R."/>
            <person name="Tritt A."/>
            <person name="Adam C."/>
            <person name="Daum C."/>
            <person name="Floudas D."/>
            <person name="Sun H."/>
            <person name="Yadav J.S."/>
            <person name="Pangilinan J."/>
            <person name="Larsson K.H."/>
            <person name="Matsuura K."/>
            <person name="Barry K."/>
            <person name="Labutti K."/>
            <person name="Kuo R."/>
            <person name="Ohm R.A."/>
            <person name="Bhattacharya S.S."/>
            <person name="Shirouzu T."/>
            <person name="Yoshinaga Y."/>
            <person name="Martin F.M."/>
            <person name="Grigoriev I.V."/>
            <person name="Hibbett D.S."/>
        </authorList>
    </citation>
    <scope>NUCLEOTIDE SEQUENCE [LARGE SCALE GENOMIC DNA]</scope>
    <source>
        <strain evidence="1 2">HHB12029</strain>
    </source>
</reference>
<dbReference type="EMBL" id="KV426051">
    <property type="protein sequence ID" value="KZV90331.1"/>
    <property type="molecule type" value="Genomic_DNA"/>
</dbReference>
<evidence type="ECO:0008006" key="3">
    <source>
        <dbReference type="Google" id="ProtNLM"/>
    </source>
</evidence>
<name>A0A165GCW2_EXIGL</name>
<evidence type="ECO:0000313" key="2">
    <source>
        <dbReference type="Proteomes" id="UP000077266"/>
    </source>
</evidence>
<dbReference type="Gene3D" id="3.90.550.20">
    <property type="match status" value="1"/>
</dbReference>
<dbReference type="SUPFAM" id="SSF53448">
    <property type="entry name" value="Nucleotide-diphospho-sugar transferases"/>
    <property type="match status" value="1"/>
</dbReference>
<protein>
    <recommendedName>
        <fullName evidence="3">Glycosyltransferase family 32 protein</fullName>
    </recommendedName>
</protein>
<dbReference type="AlphaFoldDB" id="A0A165GCW2"/>
<evidence type="ECO:0000313" key="1">
    <source>
        <dbReference type="EMBL" id="KZV90331.1"/>
    </source>
</evidence>
<organism evidence="1 2">
    <name type="scientific">Exidia glandulosa HHB12029</name>
    <dbReference type="NCBI Taxonomy" id="1314781"/>
    <lineage>
        <taxon>Eukaryota</taxon>
        <taxon>Fungi</taxon>
        <taxon>Dikarya</taxon>
        <taxon>Basidiomycota</taxon>
        <taxon>Agaricomycotina</taxon>
        <taxon>Agaricomycetes</taxon>
        <taxon>Auriculariales</taxon>
        <taxon>Exidiaceae</taxon>
        <taxon>Exidia</taxon>
    </lineage>
</organism>
<gene>
    <name evidence="1" type="ORF">EXIGLDRAFT_837863</name>
</gene>
<proteinExistence type="predicted"/>
<dbReference type="InterPro" id="IPR029044">
    <property type="entry name" value="Nucleotide-diphossugar_trans"/>
</dbReference>
<keyword evidence="2" id="KW-1185">Reference proteome</keyword>
<dbReference type="InParanoid" id="A0A165GCW2"/>
<dbReference type="OrthoDB" id="409543at2759"/>
<dbReference type="Pfam" id="PF05704">
    <property type="entry name" value="Caps_synth"/>
    <property type="match status" value="1"/>
</dbReference>
<dbReference type="GO" id="GO:0016757">
    <property type="term" value="F:glycosyltransferase activity"/>
    <property type="evidence" value="ECO:0007669"/>
    <property type="project" value="InterPro"/>
</dbReference>
<accession>A0A165GCW2</accession>